<dbReference type="PANTHER" id="PTHR23011:SF28">
    <property type="entry name" value="CYCLIC NUCLEOTIDE-BINDING DOMAIN CONTAINING PROTEIN"/>
    <property type="match status" value="1"/>
</dbReference>
<dbReference type="Pfam" id="PF00027">
    <property type="entry name" value="cNMP_binding"/>
    <property type="match status" value="2"/>
</dbReference>
<feature type="domain" description="Cyclic nucleotide-binding" evidence="1">
    <location>
        <begin position="63"/>
        <end position="171"/>
    </location>
</feature>
<feature type="domain" description="Cyclic nucleotide-binding" evidence="1">
    <location>
        <begin position="197"/>
        <end position="301"/>
    </location>
</feature>
<gene>
    <name evidence="2" type="ORF">PSON_ATCC_30995.1.T1590081</name>
</gene>
<comment type="caution">
    <text evidence="2">The sequence shown here is derived from an EMBL/GenBank/DDBJ whole genome shotgun (WGS) entry which is preliminary data.</text>
</comment>
<sequence length="390" mass="46032">MQPQNENKAVIQNLQEMIKNQADMSIFLRQSQKLKVLLTIPPIERTDGHIKEICNLVQRVKFLSRYREKPYYNDLCRNLYVKTFQQGKTIFKQGDTGTCCYVILSGVVKIYADEPTLFPGYFQKREVAVLGKGNCFGEIALFFGSQRTATVISESECDLIMLDRDVFQKYIQEDQDAFDLQSKNLKDVRRFLNKVKQFKIFTSEEITQISTKCKRLNHQQQTILLKEGDVAKNVFIIKSGRVKVLKKIELSGQYYEIDELEQGCVFGDYSCITNSKCEYTYITSIRSEILNLNGFDLKQYVQMERLNKYVENIKQYPERETLCQMQIEDIQWREYKKQLIQNLVNDKQNSRGFDRRMRLPELRYKLIDAPDQQIYQRTLQENVIRNVLVY</sequence>
<dbReference type="PROSITE" id="PS50042">
    <property type="entry name" value="CNMP_BINDING_3"/>
    <property type="match status" value="2"/>
</dbReference>
<organism evidence="2 3">
    <name type="scientific">Paramecium sonneborni</name>
    <dbReference type="NCBI Taxonomy" id="65129"/>
    <lineage>
        <taxon>Eukaryota</taxon>
        <taxon>Sar</taxon>
        <taxon>Alveolata</taxon>
        <taxon>Ciliophora</taxon>
        <taxon>Intramacronucleata</taxon>
        <taxon>Oligohymenophorea</taxon>
        <taxon>Peniculida</taxon>
        <taxon>Parameciidae</taxon>
        <taxon>Paramecium</taxon>
    </lineage>
</organism>
<reference evidence="2" key="1">
    <citation type="submission" date="2021-01" db="EMBL/GenBank/DDBJ databases">
        <authorList>
            <consortium name="Genoscope - CEA"/>
            <person name="William W."/>
        </authorList>
    </citation>
    <scope>NUCLEOTIDE SEQUENCE</scope>
</reference>
<dbReference type="AlphaFoldDB" id="A0A8S1RDX6"/>
<accession>A0A8S1RDX6</accession>
<dbReference type="InterPro" id="IPR018488">
    <property type="entry name" value="cNMP-bd_CS"/>
</dbReference>
<dbReference type="PROSITE" id="PS00889">
    <property type="entry name" value="CNMP_BINDING_2"/>
    <property type="match status" value="1"/>
</dbReference>
<dbReference type="InterPro" id="IPR000595">
    <property type="entry name" value="cNMP-bd_dom"/>
</dbReference>
<name>A0A8S1RDX6_9CILI</name>
<evidence type="ECO:0000259" key="1">
    <source>
        <dbReference type="PROSITE" id="PS50042"/>
    </source>
</evidence>
<dbReference type="CDD" id="cd00038">
    <property type="entry name" value="CAP_ED"/>
    <property type="match status" value="2"/>
</dbReference>
<dbReference type="PANTHER" id="PTHR23011">
    <property type="entry name" value="CYCLIC NUCLEOTIDE-BINDING DOMAIN CONTAINING PROTEIN"/>
    <property type="match status" value="1"/>
</dbReference>
<dbReference type="EMBL" id="CAJJDN010000159">
    <property type="protein sequence ID" value="CAD8125482.1"/>
    <property type="molecule type" value="Genomic_DNA"/>
</dbReference>
<dbReference type="SMART" id="SM00100">
    <property type="entry name" value="cNMP"/>
    <property type="match status" value="2"/>
</dbReference>
<evidence type="ECO:0000313" key="3">
    <source>
        <dbReference type="Proteomes" id="UP000692954"/>
    </source>
</evidence>
<proteinExistence type="predicted"/>
<keyword evidence="3" id="KW-1185">Reference proteome</keyword>
<dbReference type="OrthoDB" id="312042at2759"/>
<evidence type="ECO:0000313" key="2">
    <source>
        <dbReference type="EMBL" id="CAD8125482.1"/>
    </source>
</evidence>
<protein>
    <recommendedName>
        <fullName evidence="1">Cyclic nucleotide-binding domain-containing protein</fullName>
    </recommendedName>
</protein>
<dbReference type="Proteomes" id="UP000692954">
    <property type="component" value="Unassembled WGS sequence"/>
</dbReference>